<dbReference type="GO" id="GO:0006508">
    <property type="term" value="P:proteolysis"/>
    <property type="evidence" value="ECO:0007669"/>
    <property type="project" value="UniProtKB-KW"/>
</dbReference>
<keyword evidence="1" id="KW-0645">Protease</keyword>
<keyword evidence="8" id="KW-1185">Reference proteome</keyword>
<accession>A0A914ZAW0</accession>
<dbReference type="AlphaFoldDB" id="A0A914ZAW0"/>
<keyword evidence="3" id="KW-0378">Hydrolase</keyword>
<dbReference type="WBParaSite" id="PSU_v2.g9054.t1">
    <property type="protein sequence ID" value="PSU_v2.g9054.t1"/>
    <property type="gene ID" value="PSU_v2.g9054"/>
</dbReference>
<evidence type="ECO:0000256" key="5">
    <source>
        <dbReference type="ARBA" id="ARBA00023049"/>
    </source>
</evidence>
<dbReference type="GO" id="GO:0046872">
    <property type="term" value="F:metal ion binding"/>
    <property type="evidence" value="ECO:0007669"/>
    <property type="project" value="UniProtKB-KW"/>
</dbReference>
<evidence type="ECO:0000256" key="2">
    <source>
        <dbReference type="ARBA" id="ARBA00022723"/>
    </source>
</evidence>
<evidence type="ECO:0000256" key="3">
    <source>
        <dbReference type="ARBA" id="ARBA00022801"/>
    </source>
</evidence>
<evidence type="ECO:0000259" key="7">
    <source>
        <dbReference type="PROSITE" id="PS51864"/>
    </source>
</evidence>
<feature type="domain" description="Peptidase M12A" evidence="7">
    <location>
        <begin position="1"/>
        <end position="24"/>
    </location>
</feature>
<protein>
    <submittedName>
        <fullName evidence="9">Peptidase M12A domain-containing protein</fullName>
    </submittedName>
</protein>
<evidence type="ECO:0000256" key="6">
    <source>
        <dbReference type="PROSITE-ProRule" id="PRU01211"/>
    </source>
</evidence>
<evidence type="ECO:0000256" key="1">
    <source>
        <dbReference type="ARBA" id="ARBA00022670"/>
    </source>
</evidence>
<reference evidence="9" key="1">
    <citation type="submission" date="2022-11" db="UniProtKB">
        <authorList>
            <consortium name="WormBaseParasite"/>
        </authorList>
    </citation>
    <scope>IDENTIFICATION</scope>
</reference>
<keyword evidence="2" id="KW-0479">Metal-binding</keyword>
<proteinExistence type="predicted"/>
<organism evidence="8 9">
    <name type="scientific">Panagrolaimus superbus</name>
    <dbReference type="NCBI Taxonomy" id="310955"/>
    <lineage>
        <taxon>Eukaryota</taxon>
        <taxon>Metazoa</taxon>
        <taxon>Ecdysozoa</taxon>
        <taxon>Nematoda</taxon>
        <taxon>Chromadorea</taxon>
        <taxon>Rhabditida</taxon>
        <taxon>Tylenchina</taxon>
        <taxon>Panagrolaimomorpha</taxon>
        <taxon>Panagrolaimoidea</taxon>
        <taxon>Panagrolaimidae</taxon>
        <taxon>Panagrolaimus</taxon>
    </lineage>
</organism>
<evidence type="ECO:0000256" key="4">
    <source>
        <dbReference type="ARBA" id="ARBA00022833"/>
    </source>
</evidence>
<name>A0A914ZAW0_9BILA</name>
<dbReference type="InterPro" id="IPR001506">
    <property type="entry name" value="Peptidase_M12A"/>
</dbReference>
<sequence>MGSRTAPSFKDIYLMNLYYNCLCSSGVTCQNGGFRHPRNCNICICPSGFGGTVCNQRQTAENGAIDIGAVLTATSNYQTLSGKTGEPNKILQRAQAVYWHIYVSVVNT</sequence>
<dbReference type="PANTHER" id="PTHR10127">
    <property type="entry name" value="DISCOIDIN, CUB, EGF, LAMININ , AND ZINC METALLOPROTEASE DOMAIN CONTAINING"/>
    <property type="match status" value="1"/>
</dbReference>
<evidence type="ECO:0000313" key="8">
    <source>
        <dbReference type="Proteomes" id="UP000887577"/>
    </source>
</evidence>
<evidence type="ECO:0000313" key="9">
    <source>
        <dbReference type="WBParaSite" id="PSU_v2.g9054.t1"/>
    </source>
</evidence>
<dbReference type="Proteomes" id="UP000887577">
    <property type="component" value="Unplaced"/>
</dbReference>
<dbReference type="GO" id="GO:0004222">
    <property type="term" value="F:metalloendopeptidase activity"/>
    <property type="evidence" value="ECO:0007669"/>
    <property type="project" value="InterPro"/>
</dbReference>
<keyword evidence="5" id="KW-0482">Metalloprotease</keyword>
<keyword evidence="4" id="KW-0862">Zinc</keyword>
<comment type="caution">
    <text evidence="6">Lacks conserved residue(s) required for the propagation of feature annotation.</text>
</comment>
<dbReference type="PROSITE" id="PS51864">
    <property type="entry name" value="ASTACIN"/>
    <property type="match status" value="1"/>
</dbReference>
<dbReference type="PANTHER" id="PTHR10127:SF780">
    <property type="entry name" value="METALLOENDOPEPTIDASE"/>
    <property type="match status" value="1"/>
</dbReference>